<organism evidence="1 2">
    <name type="scientific">Streptomyces lomondensis</name>
    <dbReference type="NCBI Taxonomy" id="68229"/>
    <lineage>
        <taxon>Bacteria</taxon>
        <taxon>Bacillati</taxon>
        <taxon>Actinomycetota</taxon>
        <taxon>Actinomycetes</taxon>
        <taxon>Kitasatosporales</taxon>
        <taxon>Streptomycetaceae</taxon>
        <taxon>Streptomyces</taxon>
    </lineage>
</organism>
<gene>
    <name evidence="1" type="ORF">GCM10010383_55370</name>
</gene>
<dbReference type="EMBL" id="BMWC01000009">
    <property type="protein sequence ID" value="GGX18310.1"/>
    <property type="molecule type" value="Genomic_DNA"/>
</dbReference>
<evidence type="ECO:0000313" key="1">
    <source>
        <dbReference type="EMBL" id="GGX18310.1"/>
    </source>
</evidence>
<protein>
    <submittedName>
        <fullName evidence="1">Uncharacterized protein</fullName>
    </submittedName>
</protein>
<comment type="caution">
    <text evidence="1">The sequence shown here is derived from an EMBL/GenBank/DDBJ whole genome shotgun (WGS) entry which is preliminary data.</text>
</comment>
<proteinExistence type="predicted"/>
<keyword evidence="2" id="KW-1185">Reference proteome</keyword>
<reference evidence="2" key="1">
    <citation type="journal article" date="2019" name="Int. J. Syst. Evol. Microbiol.">
        <title>The Global Catalogue of Microorganisms (GCM) 10K type strain sequencing project: providing services to taxonomists for standard genome sequencing and annotation.</title>
        <authorList>
            <consortium name="The Broad Institute Genomics Platform"/>
            <consortium name="The Broad Institute Genome Sequencing Center for Infectious Disease"/>
            <person name="Wu L."/>
            <person name="Ma J."/>
        </authorList>
    </citation>
    <scope>NUCLEOTIDE SEQUENCE [LARGE SCALE GENOMIC DNA]</scope>
    <source>
        <strain evidence="2">JCM 4866</strain>
    </source>
</reference>
<accession>A0ABQ2XIB6</accession>
<evidence type="ECO:0000313" key="2">
    <source>
        <dbReference type="Proteomes" id="UP000617743"/>
    </source>
</evidence>
<sequence length="107" mass="11447">MWLANYFCRRRCARSVTAASVSSGRWSKRAAPAGARLARPGCLGRKPDDGAGQTLAVRVTLLHLRQQPGVRLFQAGDLALKLLLIGGGTEARLTPRLLAHQTDAGLS</sequence>
<dbReference type="Proteomes" id="UP000617743">
    <property type="component" value="Unassembled WGS sequence"/>
</dbReference>
<name>A0ABQ2XIB6_9ACTN</name>